<dbReference type="AlphaFoldDB" id="A0A3E3IBX1"/>
<dbReference type="Proteomes" id="UP000261166">
    <property type="component" value="Unassembled WGS sequence"/>
</dbReference>
<reference evidence="2 3" key="1">
    <citation type="submission" date="2018-08" db="EMBL/GenBank/DDBJ databases">
        <title>A genome reference for cultivated species of the human gut microbiota.</title>
        <authorList>
            <person name="Zou Y."/>
            <person name="Xue W."/>
            <person name="Luo G."/>
        </authorList>
    </citation>
    <scope>NUCLEOTIDE SEQUENCE [LARGE SCALE GENOMIC DNA]</scope>
    <source>
        <strain evidence="2 3">AF26-4BH</strain>
    </source>
</reference>
<evidence type="ECO:0000313" key="3">
    <source>
        <dbReference type="Proteomes" id="UP000261166"/>
    </source>
</evidence>
<keyword evidence="1" id="KW-1133">Transmembrane helix</keyword>
<dbReference type="EMBL" id="QVLU01000039">
    <property type="protein sequence ID" value="RGE64554.1"/>
    <property type="molecule type" value="Genomic_DNA"/>
</dbReference>
<feature type="transmembrane region" description="Helical" evidence="1">
    <location>
        <begin position="55"/>
        <end position="76"/>
    </location>
</feature>
<keyword evidence="1" id="KW-0812">Transmembrane</keyword>
<dbReference type="OrthoDB" id="2064040at2"/>
<organism evidence="2 3">
    <name type="scientific">Eisenbergiella massiliensis</name>
    <dbReference type="NCBI Taxonomy" id="1720294"/>
    <lineage>
        <taxon>Bacteria</taxon>
        <taxon>Bacillati</taxon>
        <taxon>Bacillota</taxon>
        <taxon>Clostridia</taxon>
        <taxon>Lachnospirales</taxon>
        <taxon>Lachnospiraceae</taxon>
        <taxon>Eisenbergiella</taxon>
    </lineage>
</organism>
<protein>
    <submittedName>
        <fullName evidence="2">Uncharacterized protein</fullName>
    </submittedName>
</protein>
<evidence type="ECO:0000313" key="2">
    <source>
        <dbReference type="EMBL" id="RGE64554.1"/>
    </source>
</evidence>
<gene>
    <name evidence="2" type="ORF">DWY69_27215</name>
</gene>
<name>A0A3E3IBX1_9FIRM</name>
<keyword evidence="1" id="KW-0472">Membrane</keyword>
<sequence length="78" mass="8048">MKKLIGVVIIIASIMGGVYFGGWLLFVKPILAACAAFDAGILTSTLIITTIIKCIIASTVGLIIVCVGVTFGSFIASK</sequence>
<feature type="transmembrane region" description="Helical" evidence="1">
    <location>
        <begin position="7"/>
        <end position="24"/>
    </location>
</feature>
<accession>A0A3E3IBX1</accession>
<proteinExistence type="predicted"/>
<dbReference type="RefSeq" id="WP_025489413.1">
    <property type="nucleotide sequence ID" value="NZ_JBKVAZ010000010.1"/>
</dbReference>
<evidence type="ECO:0000256" key="1">
    <source>
        <dbReference type="SAM" id="Phobius"/>
    </source>
</evidence>
<feature type="transmembrane region" description="Helical" evidence="1">
    <location>
        <begin position="30"/>
        <end position="48"/>
    </location>
</feature>
<comment type="caution">
    <text evidence="2">The sequence shown here is derived from an EMBL/GenBank/DDBJ whole genome shotgun (WGS) entry which is preliminary data.</text>
</comment>